<evidence type="ECO:0000313" key="2">
    <source>
        <dbReference type="Proteomes" id="UP000023755"/>
    </source>
</evidence>
<gene>
    <name evidence="1" type="ORF">NHE_0798</name>
</gene>
<evidence type="ECO:0000313" key="1">
    <source>
        <dbReference type="EMBL" id="AHX11723.1"/>
    </source>
</evidence>
<dbReference type="HOGENOM" id="CLU_3170729_0_0_5"/>
<protein>
    <submittedName>
        <fullName evidence="1">Uncharacterized protein</fullName>
    </submittedName>
</protein>
<accession>X5H4T7</accession>
<name>X5H4T7_9RICK</name>
<organism evidence="1 2">
    <name type="scientific">Neorickettsia helminthoeca str. Oregon</name>
    <dbReference type="NCBI Taxonomy" id="1286528"/>
    <lineage>
        <taxon>Bacteria</taxon>
        <taxon>Pseudomonadati</taxon>
        <taxon>Pseudomonadota</taxon>
        <taxon>Alphaproteobacteria</taxon>
        <taxon>Rickettsiales</taxon>
        <taxon>Anaplasmataceae</taxon>
        <taxon>Neorickettsia</taxon>
    </lineage>
</organism>
<dbReference type="AlphaFoldDB" id="X5H4T7"/>
<dbReference type="KEGG" id="nhm:NHE_0798"/>
<keyword evidence="2" id="KW-1185">Reference proteome</keyword>
<dbReference type="Proteomes" id="UP000023755">
    <property type="component" value="Chromosome"/>
</dbReference>
<sequence>MWVCSEVDTLGSFLVPLAGEAEFFLWTLQVGSCVSSTRKSCVLCSST</sequence>
<reference evidence="1 2" key="1">
    <citation type="submission" date="2014-03" db="EMBL/GenBank/DDBJ databases">
        <title>Sequencing and Comparison of Genomes and Transcriptome Profiles of Human Ehrlichiosis Agents.</title>
        <authorList>
            <person name="Lin M."/>
            <person name="Daugherty S.C."/>
            <person name="Nagaraj S."/>
            <person name="Cheng Z."/>
            <person name="Xiong Q."/>
            <person name="Lin F.-Y."/>
            <person name="Sengamalay N."/>
            <person name="Ott S."/>
            <person name="Godinez A."/>
            <person name="Tallon L.J."/>
            <person name="Sadzewicz L."/>
            <person name="Fraser C.M."/>
            <person name="Dunning Hotopp J.C."/>
            <person name="Rikihisa Y."/>
        </authorList>
    </citation>
    <scope>NUCLEOTIDE SEQUENCE [LARGE SCALE GENOMIC DNA]</scope>
    <source>
        <strain evidence="1 2">Oregon</strain>
    </source>
</reference>
<proteinExistence type="predicted"/>
<dbReference type="EMBL" id="CP007481">
    <property type="protein sequence ID" value="AHX11723.1"/>
    <property type="molecule type" value="Genomic_DNA"/>
</dbReference>
<dbReference type="STRING" id="1286528.NHE_0798"/>